<dbReference type="RefSeq" id="WP_330198227.1">
    <property type="nucleotide sequence ID" value="NZ_JAZDRP010000002.1"/>
</dbReference>
<dbReference type="EMBL" id="JAZDRP010000002">
    <property type="protein sequence ID" value="MEE2525565.1"/>
    <property type="molecule type" value="Genomic_DNA"/>
</dbReference>
<name>A0ABU7LNS3_9PROT</name>
<dbReference type="NCBIfam" id="TIGR02532">
    <property type="entry name" value="IV_pilin_GFxxxE"/>
    <property type="match status" value="1"/>
</dbReference>
<keyword evidence="2" id="KW-1185">Reference proteome</keyword>
<organism evidence="1 2">
    <name type="scientific">Hyphobacterium lacteum</name>
    <dbReference type="NCBI Taxonomy" id="3116575"/>
    <lineage>
        <taxon>Bacteria</taxon>
        <taxon>Pseudomonadati</taxon>
        <taxon>Pseudomonadota</taxon>
        <taxon>Alphaproteobacteria</taxon>
        <taxon>Maricaulales</taxon>
        <taxon>Maricaulaceae</taxon>
        <taxon>Hyphobacterium</taxon>
    </lineage>
</organism>
<dbReference type="InterPro" id="IPR012902">
    <property type="entry name" value="N_methyl_site"/>
</dbReference>
<reference evidence="1 2" key="1">
    <citation type="submission" date="2024-01" db="EMBL/GenBank/DDBJ databases">
        <title>Hyphobacterium bacterium isolated from marine sediment.</title>
        <authorList>
            <person name="Zhao S."/>
        </authorList>
    </citation>
    <scope>NUCLEOTIDE SEQUENCE [LARGE SCALE GENOMIC DNA]</scope>
    <source>
        <strain evidence="2">HN65</strain>
    </source>
</reference>
<evidence type="ECO:0000313" key="2">
    <source>
        <dbReference type="Proteomes" id="UP001354971"/>
    </source>
</evidence>
<evidence type="ECO:0000313" key="1">
    <source>
        <dbReference type="EMBL" id="MEE2525565.1"/>
    </source>
</evidence>
<gene>
    <name evidence="1" type="ORF">V0U79_04245</name>
</gene>
<dbReference type="Pfam" id="PF07963">
    <property type="entry name" value="N_methyl"/>
    <property type="match status" value="1"/>
</dbReference>
<proteinExistence type="predicted"/>
<sequence length="214" mass="23037">MKRGFTLAELLVALALTALAIGVMSEGVRRTIDFQQRLETARMDRESQTATLNAIRSRLERLVPASLPAAAEGEQSTILFEGSAARLAFVAADPGYPSRPGLYEYRLEILSPDNTDGAPDSPAILLSRRGLSALDEFGTAEGPPFQSWELELTEPLTFSYGNDARSLQSSWQERQSFPAYLAFLTEDGGLPAILVTLPRAAPSPDPEAAGEAAP</sequence>
<comment type="caution">
    <text evidence="1">The sequence shown here is derived from an EMBL/GenBank/DDBJ whole genome shotgun (WGS) entry which is preliminary data.</text>
</comment>
<accession>A0ABU7LNS3</accession>
<dbReference type="Proteomes" id="UP001354971">
    <property type="component" value="Unassembled WGS sequence"/>
</dbReference>
<protein>
    <submittedName>
        <fullName evidence="1">Prepilin-type N-terminal cleavage/methylation domain-containing protein</fullName>
    </submittedName>
</protein>